<dbReference type="CDD" id="cd12400">
    <property type="entry name" value="RRM_Nop6"/>
    <property type="match status" value="1"/>
</dbReference>
<organism evidence="5 6">
    <name type="scientific">Molorchus minor</name>
    <dbReference type="NCBI Taxonomy" id="1323400"/>
    <lineage>
        <taxon>Eukaryota</taxon>
        <taxon>Metazoa</taxon>
        <taxon>Ecdysozoa</taxon>
        <taxon>Arthropoda</taxon>
        <taxon>Hexapoda</taxon>
        <taxon>Insecta</taxon>
        <taxon>Pterygota</taxon>
        <taxon>Neoptera</taxon>
        <taxon>Endopterygota</taxon>
        <taxon>Coleoptera</taxon>
        <taxon>Polyphaga</taxon>
        <taxon>Cucujiformia</taxon>
        <taxon>Chrysomeloidea</taxon>
        <taxon>Cerambycidae</taxon>
        <taxon>Lamiinae</taxon>
        <taxon>Monochamini</taxon>
        <taxon>Molorchus</taxon>
    </lineage>
</organism>
<feature type="compositionally biased region" description="Polar residues" evidence="3">
    <location>
        <begin position="90"/>
        <end position="105"/>
    </location>
</feature>
<evidence type="ECO:0000313" key="5">
    <source>
        <dbReference type="EMBL" id="KAJ8976982.1"/>
    </source>
</evidence>
<feature type="region of interest" description="Disordered" evidence="3">
    <location>
        <begin position="43"/>
        <end position="198"/>
    </location>
</feature>
<reference evidence="5" key="1">
    <citation type="journal article" date="2023" name="Insect Mol. Biol.">
        <title>Genome sequencing provides insights into the evolution of gene families encoding plant cell wall-degrading enzymes in longhorned beetles.</title>
        <authorList>
            <person name="Shin N.R."/>
            <person name="Okamura Y."/>
            <person name="Kirsch R."/>
            <person name="Pauchet Y."/>
        </authorList>
    </citation>
    <scope>NUCLEOTIDE SEQUENCE</scope>
    <source>
        <strain evidence="5">MMC_N1</strain>
    </source>
</reference>
<dbReference type="PROSITE" id="PS50102">
    <property type="entry name" value="RRM"/>
    <property type="match status" value="1"/>
</dbReference>
<dbReference type="EMBL" id="JAPWTJ010000603">
    <property type="protein sequence ID" value="KAJ8976982.1"/>
    <property type="molecule type" value="Genomic_DNA"/>
</dbReference>
<dbReference type="PANTHER" id="PTHR23236:SF51">
    <property type="entry name" value="NUCLEOLAR PROTEIN 6"/>
    <property type="match status" value="1"/>
</dbReference>
<accession>A0ABQ9JH12</accession>
<dbReference type="InterPro" id="IPR012677">
    <property type="entry name" value="Nucleotide-bd_a/b_plait_sf"/>
</dbReference>
<proteinExistence type="predicted"/>
<evidence type="ECO:0000256" key="1">
    <source>
        <dbReference type="ARBA" id="ARBA00022884"/>
    </source>
</evidence>
<keyword evidence="6" id="KW-1185">Reference proteome</keyword>
<dbReference type="InterPro" id="IPR035979">
    <property type="entry name" value="RBD_domain_sf"/>
</dbReference>
<feature type="compositionally biased region" description="Basic and acidic residues" evidence="3">
    <location>
        <begin position="296"/>
        <end position="307"/>
    </location>
</feature>
<gene>
    <name evidence="5" type="ORF">NQ317_006174</name>
</gene>
<feature type="compositionally biased region" description="Acidic residues" evidence="3">
    <location>
        <begin position="113"/>
        <end position="175"/>
    </location>
</feature>
<protein>
    <recommendedName>
        <fullName evidence="4">RRM domain-containing protein</fullName>
    </recommendedName>
</protein>
<comment type="caution">
    <text evidence="5">The sequence shown here is derived from an EMBL/GenBank/DDBJ whole genome shotgun (WGS) entry which is preliminary data.</text>
</comment>
<dbReference type="Gene3D" id="3.30.70.330">
    <property type="match status" value="1"/>
</dbReference>
<evidence type="ECO:0000259" key="4">
    <source>
        <dbReference type="PROSITE" id="PS50102"/>
    </source>
</evidence>
<feature type="domain" description="RRM" evidence="4">
    <location>
        <begin position="216"/>
        <end position="293"/>
    </location>
</feature>
<feature type="compositionally biased region" description="Basic and acidic residues" evidence="3">
    <location>
        <begin position="315"/>
        <end position="330"/>
    </location>
</feature>
<feature type="compositionally biased region" description="Basic and acidic residues" evidence="3">
    <location>
        <begin position="182"/>
        <end position="198"/>
    </location>
</feature>
<dbReference type="InterPro" id="IPR000504">
    <property type="entry name" value="RRM_dom"/>
</dbReference>
<name>A0ABQ9JH12_9CUCU</name>
<evidence type="ECO:0000256" key="3">
    <source>
        <dbReference type="SAM" id="MobiDB-lite"/>
    </source>
</evidence>
<dbReference type="SUPFAM" id="SSF54928">
    <property type="entry name" value="RNA-binding domain, RBD"/>
    <property type="match status" value="1"/>
</dbReference>
<sequence length="349" mass="40231">MIDSDKDAALANIEEKIKNIKNREELTKTAKKKLKYLERLKKITVSGSQEKNQQQKPSKIESKVNVKQNKVAKTEVAKLNAKKNVKREINSTNKNTKIGKQQKQVKQAIEAEGSSDEEESEEEEDSGDEEEVGEEDDGSDVEAEQDDGSDVEEEQDDVDEEESDDDEEESDEEDIPPQVKKTLKDLRKTPRKKSDNHVELDDLKKTNLVMKNQKRFVLFVGNIPYDTNKQDLIEHFKKCGEIKHIRIPTEKKSNKARGFAYVEVGNEETYQRCLSMHHTSLKERRINVLYTQGGKKKGEDKKKEIKAKNFKLHAMRKEGKLAGSKKENQKRSFRRAKQKAIKEQSENQE</sequence>
<dbReference type="PANTHER" id="PTHR23236">
    <property type="entry name" value="EUKARYOTIC TRANSLATION INITIATION FACTOR 4B/4H"/>
    <property type="match status" value="1"/>
</dbReference>
<feature type="compositionally biased region" description="Polar residues" evidence="3">
    <location>
        <begin position="45"/>
        <end position="57"/>
    </location>
</feature>
<dbReference type="Pfam" id="PF00076">
    <property type="entry name" value="RRM_1"/>
    <property type="match status" value="1"/>
</dbReference>
<feature type="region of interest" description="Disordered" evidence="3">
    <location>
        <begin position="293"/>
        <end position="349"/>
    </location>
</feature>
<evidence type="ECO:0000256" key="2">
    <source>
        <dbReference type="PROSITE-ProRule" id="PRU00176"/>
    </source>
</evidence>
<dbReference type="Proteomes" id="UP001162164">
    <property type="component" value="Unassembled WGS sequence"/>
</dbReference>
<evidence type="ECO:0000313" key="6">
    <source>
        <dbReference type="Proteomes" id="UP001162164"/>
    </source>
</evidence>
<dbReference type="InterPro" id="IPR034228">
    <property type="entry name" value="Nop6_RRM"/>
</dbReference>
<dbReference type="SMART" id="SM00360">
    <property type="entry name" value="RRM"/>
    <property type="match status" value="1"/>
</dbReference>
<keyword evidence="1 2" id="KW-0694">RNA-binding</keyword>
<feature type="compositionally biased region" description="Basic and acidic residues" evidence="3">
    <location>
        <begin position="340"/>
        <end position="349"/>
    </location>
</feature>